<comment type="catalytic activity">
    <reaction evidence="2">
        <text>oxidized coenzyme F420-(gamma-L-Glu)(n) + a quinol + H(+) = reduced coenzyme F420-(gamma-L-Glu)(n) + a quinone</text>
        <dbReference type="Rhea" id="RHEA:39663"/>
        <dbReference type="Rhea" id="RHEA-COMP:12939"/>
        <dbReference type="Rhea" id="RHEA-COMP:14378"/>
        <dbReference type="ChEBI" id="CHEBI:15378"/>
        <dbReference type="ChEBI" id="CHEBI:24646"/>
        <dbReference type="ChEBI" id="CHEBI:132124"/>
        <dbReference type="ChEBI" id="CHEBI:133980"/>
        <dbReference type="ChEBI" id="CHEBI:139511"/>
    </reaction>
</comment>
<proteinExistence type="inferred from homology"/>
<organism evidence="3 4">
    <name type="scientific">Sphaerisporangium rubeum</name>
    <dbReference type="NCBI Taxonomy" id="321317"/>
    <lineage>
        <taxon>Bacteria</taxon>
        <taxon>Bacillati</taxon>
        <taxon>Actinomycetota</taxon>
        <taxon>Actinomycetes</taxon>
        <taxon>Streptosporangiales</taxon>
        <taxon>Streptosporangiaceae</taxon>
        <taxon>Sphaerisporangium</taxon>
    </lineage>
</organism>
<evidence type="ECO:0000313" key="4">
    <source>
        <dbReference type="Proteomes" id="UP000555564"/>
    </source>
</evidence>
<dbReference type="RefSeq" id="WP_184980833.1">
    <property type="nucleotide sequence ID" value="NZ_BAAALO010000005.1"/>
</dbReference>
<dbReference type="Gene3D" id="2.30.110.10">
    <property type="entry name" value="Electron Transport, Fmn-binding Protein, Chain A"/>
    <property type="match status" value="1"/>
</dbReference>
<reference evidence="3 4" key="1">
    <citation type="submission" date="2020-08" db="EMBL/GenBank/DDBJ databases">
        <title>Sequencing the genomes of 1000 actinobacteria strains.</title>
        <authorList>
            <person name="Klenk H.-P."/>
        </authorList>
    </citation>
    <scope>NUCLEOTIDE SEQUENCE [LARGE SCALE GENOMIC DNA]</scope>
    <source>
        <strain evidence="3 4">DSM 44936</strain>
    </source>
</reference>
<evidence type="ECO:0000313" key="3">
    <source>
        <dbReference type="EMBL" id="MBB6473227.1"/>
    </source>
</evidence>
<dbReference type="InterPro" id="IPR012349">
    <property type="entry name" value="Split_barrel_FMN-bd"/>
</dbReference>
<comment type="similarity">
    <text evidence="1">Belongs to the F420H(2)-dependent quinone reductase family.</text>
</comment>
<dbReference type="NCBIfam" id="TIGR00026">
    <property type="entry name" value="hi_GC_TIGR00026"/>
    <property type="match status" value="1"/>
</dbReference>
<dbReference type="GO" id="GO:0070967">
    <property type="term" value="F:coenzyme F420 binding"/>
    <property type="evidence" value="ECO:0007669"/>
    <property type="project" value="TreeGrafter"/>
</dbReference>
<dbReference type="InterPro" id="IPR004378">
    <property type="entry name" value="F420H2_quin_Rdtase"/>
</dbReference>
<dbReference type="GO" id="GO:0005886">
    <property type="term" value="C:plasma membrane"/>
    <property type="evidence" value="ECO:0007669"/>
    <property type="project" value="TreeGrafter"/>
</dbReference>
<dbReference type="SUPFAM" id="SSF50475">
    <property type="entry name" value="FMN-binding split barrel"/>
    <property type="match status" value="1"/>
</dbReference>
<accession>A0A7X0IDG2</accession>
<dbReference type="PANTHER" id="PTHR39428:SF1">
    <property type="entry name" value="F420H(2)-DEPENDENT QUINONE REDUCTASE RV1261C"/>
    <property type="match status" value="1"/>
</dbReference>
<comment type="caution">
    <text evidence="3">The sequence shown here is derived from an EMBL/GenBank/DDBJ whole genome shotgun (WGS) entry which is preliminary data.</text>
</comment>
<dbReference type="Proteomes" id="UP000555564">
    <property type="component" value="Unassembled WGS sequence"/>
</dbReference>
<sequence length="139" mass="15668">MAQQFLFGQEHVDKYRETDGQEGHDWQGTTVLLLTTTGRKSGRSITTPLIYQKHGDDYVVVASKGGAPDSPHWYHNLVADPQVEVQVLGDRFAANARTAGPDEKPELWRLMTATWPQYDEYQTKTDRPIPVVVLERTGS</sequence>
<dbReference type="PANTHER" id="PTHR39428">
    <property type="entry name" value="F420H(2)-DEPENDENT QUINONE REDUCTASE RV1261C"/>
    <property type="match status" value="1"/>
</dbReference>
<keyword evidence="4" id="KW-1185">Reference proteome</keyword>
<evidence type="ECO:0000256" key="2">
    <source>
        <dbReference type="ARBA" id="ARBA00049106"/>
    </source>
</evidence>
<dbReference type="GO" id="GO:0016491">
    <property type="term" value="F:oxidoreductase activity"/>
    <property type="evidence" value="ECO:0007669"/>
    <property type="project" value="InterPro"/>
</dbReference>
<dbReference type="Pfam" id="PF04075">
    <property type="entry name" value="F420H2_quin_red"/>
    <property type="match status" value="1"/>
</dbReference>
<dbReference type="EMBL" id="JACHIU010000001">
    <property type="protein sequence ID" value="MBB6473227.1"/>
    <property type="molecule type" value="Genomic_DNA"/>
</dbReference>
<protein>
    <submittedName>
        <fullName evidence="3">Deazaflavin-dependent oxidoreductase (Nitroreductase family)</fullName>
    </submittedName>
</protein>
<evidence type="ECO:0000256" key="1">
    <source>
        <dbReference type="ARBA" id="ARBA00008710"/>
    </source>
</evidence>
<name>A0A7X0IDG2_9ACTN</name>
<dbReference type="AlphaFoldDB" id="A0A7X0IDG2"/>
<gene>
    <name evidence="3" type="ORF">BJ992_002658</name>
</gene>